<dbReference type="CDD" id="cd00104">
    <property type="entry name" value="KAZAL_FS"/>
    <property type="match status" value="1"/>
</dbReference>
<evidence type="ECO:0000259" key="7">
    <source>
        <dbReference type="PROSITE" id="PS51323"/>
    </source>
</evidence>
<sequence>MSVHSSLSFHRGWQWLLEEAEGCGQCQPELCPPLLGCLAGAVLPPCGCCWECANLEGQMCDLDDTSHFYGRCGAGLECRLDLGDLLHGHVPEPQCVCSSPEAVCGSDNNTYPHVCSFQEAVNTNSSTNLTLAHSGPCQAVPQIVSPPYDVWNVTGEDVIFGCEVFAYPMASIEWWKDGAETFLPGDDPHISIQARGGPRRYAVSGWLQIQGIRSSDGGQYQCRARNQLGEASATARLTSPLNSHTLRHSLTHTHTHTHTTTSEQNLHLYIVFHVVMGLSYYCSLMWQMTRLLSAA</sequence>
<dbReference type="InterPro" id="IPR011390">
    <property type="entry name" value="IGFBP_rP_mac25"/>
</dbReference>
<reference evidence="10" key="3">
    <citation type="journal article" date="2014" name="Nature">
        <title>Elephant shark genome provides unique insights into gnathostome evolution.</title>
        <authorList>
            <consortium name="International Elephant Shark Genome Sequencing Consortium"/>
            <person name="Venkatesh B."/>
            <person name="Lee A.P."/>
            <person name="Ravi V."/>
            <person name="Maurya A.K."/>
            <person name="Lian M.M."/>
            <person name="Swann J.B."/>
            <person name="Ohta Y."/>
            <person name="Flajnik M.F."/>
            <person name="Sutoh Y."/>
            <person name="Kasahara M."/>
            <person name="Hoon S."/>
            <person name="Gangu V."/>
            <person name="Roy S.W."/>
            <person name="Irimia M."/>
            <person name="Korzh V."/>
            <person name="Kondrychyn I."/>
            <person name="Lim Z.W."/>
            <person name="Tay B.H."/>
            <person name="Tohari S."/>
            <person name="Kong K.W."/>
            <person name="Ho S."/>
            <person name="Lorente-Galdos B."/>
            <person name="Quilez J."/>
            <person name="Marques-Bonet T."/>
            <person name="Raney B.J."/>
            <person name="Ingham P.W."/>
            <person name="Tay A."/>
            <person name="Hillier L.W."/>
            <person name="Minx P."/>
            <person name="Boehm T."/>
            <person name="Wilson R.K."/>
            <person name="Brenner S."/>
            <person name="Warren W.C."/>
        </authorList>
    </citation>
    <scope>NUCLEOTIDE SEQUENCE [LARGE SCALE GENOMIC DNA]</scope>
</reference>
<dbReference type="Pfam" id="PF07648">
    <property type="entry name" value="Kazal_2"/>
    <property type="match status" value="1"/>
</dbReference>
<dbReference type="InterPro" id="IPR013098">
    <property type="entry name" value="Ig_I-set"/>
</dbReference>
<dbReference type="SMART" id="SM00409">
    <property type="entry name" value="IG"/>
    <property type="match status" value="1"/>
</dbReference>
<dbReference type="SUPFAM" id="SSF100895">
    <property type="entry name" value="Kazal-type serine protease inhibitors"/>
    <property type="match status" value="1"/>
</dbReference>
<proteinExistence type="predicted"/>
<evidence type="ECO:0000313" key="10">
    <source>
        <dbReference type="Proteomes" id="UP000314986"/>
    </source>
</evidence>
<keyword evidence="4" id="KW-1015">Disulfide bond</keyword>
<protein>
    <submittedName>
        <fullName evidence="9">Kazal type serine peptidase inhibitor domain 1</fullName>
    </submittedName>
</protein>
<evidence type="ECO:0000256" key="2">
    <source>
        <dbReference type="ARBA" id="ARBA00022525"/>
    </source>
</evidence>
<dbReference type="GO" id="GO:0001558">
    <property type="term" value="P:regulation of cell growth"/>
    <property type="evidence" value="ECO:0007669"/>
    <property type="project" value="InterPro"/>
</dbReference>
<dbReference type="OMA" id="TWNITGQ"/>
<feature type="domain" description="Kazal-like" evidence="8">
    <location>
        <begin position="73"/>
        <end position="139"/>
    </location>
</feature>
<dbReference type="InterPro" id="IPR000867">
    <property type="entry name" value="IGFBP-like"/>
</dbReference>
<comment type="subcellular location">
    <subcellularLocation>
        <location evidence="1">Secreted</location>
    </subcellularLocation>
</comment>
<evidence type="ECO:0000256" key="5">
    <source>
        <dbReference type="ARBA" id="ARBA00023319"/>
    </source>
</evidence>
<keyword evidence="3" id="KW-0732">Signal</keyword>
<keyword evidence="5" id="KW-0393">Immunoglobulin domain</keyword>
<dbReference type="InterPro" id="IPR009030">
    <property type="entry name" value="Growth_fac_rcpt_cys_sf"/>
</dbReference>
<dbReference type="SMART" id="SM00280">
    <property type="entry name" value="KAZAL"/>
    <property type="match status" value="1"/>
</dbReference>
<dbReference type="GO" id="GO:0005520">
    <property type="term" value="F:insulin-like growth factor binding"/>
    <property type="evidence" value="ECO:0007669"/>
    <property type="project" value="InterPro"/>
</dbReference>
<keyword evidence="2" id="KW-0964">Secreted</keyword>
<evidence type="ECO:0000256" key="4">
    <source>
        <dbReference type="ARBA" id="ARBA00023157"/>
    </source>
</evidence>
<reference evidence="10" key="1">
    <citation type="journal article" date="2006" name="Science">
        <title>Ancient noncoding elements conserved in the human genome.</title>
        <authorList>
            <person name="Venkatesh B."/>
            <person name="Kirkness E.F."/>
            <person name="Loh Y.H."/>
            <person name="Halpern A.L."/>
            <person name="Lee A.P."/>
            <person name="Johnson J."/>
            <person name="Dandona N."/>
            <person name="Viswanathan L.D."/>
            <person name="Tay A."/>
            <person name="Venter J.C."/>
            <person name="Strausberg R.L."/>
            <person name="Brenner S."/>
        </authorList>
    </citation>
    <scope>NUCLEOTIDE SEQUENCE [LARGE SCALE GENOMIC DNA]</scope>
</reference>
<dbReference type="SUPFAM" id="SSF57184">
    <property type="entry name" value="Growth factor receptor domain"/>
    <property type="match status" value="1"/>
</dbReference>
<dbReference type="InterPro" id="IPR003599">
    <property type="entry name" value="Ig_sub"/>
</dbReference>
<dbReference type="InterPro" id="IPR002350">
    <property type="entry name" value="Kazal_dom"/>
</dbReference>
<dbReference type="SUPFAM" id="SSF48726">
    <property type="entry name" value="Immunoglobulin"/>
    <property type="match status" value="1"/>
</dbReference>
<gene>
    <name evidence="9" type="primary">KAZALD1</name>
</gene>
<dbReference type="PROSITE" id="PS51465">
    <property type="entry name" value="KAZAL_2"/>
    <property type="match status" value="1"/>
</dbReference>
<accession>A0A4W3H994</accession>
<dbReference type="Gene3D" id="3.30.60.30">
    <property type="match status" value="1"/>
</dbReference>
<dbReference type="GO" id="GO:0009966">
    <property type="term" value="P:regulation of signal transduction"/>
    <property type="evidence" value="ECO:0007669"/>
    <property type="project" value="TreeGrafter"/>
</dbReference>
<reference evidence="9" key="4">
    <citation type="submission" date="2025-08" db="UniProtKB">
        <authorList>
            <consortium name="Ensembl"/>
        </authorList>
    </citation>
    <scope>IDENTIFICATION</scope>
</reference>
<dbReference type="PANTHER" id="PTHR14186">
    <property type="entry name" value="INSULIN-LIKE GROWTH FACTOR BINDING PROTEIN-RELATED"/>
    <property type="match status" value="1"/>
</dbReference>
<evidence type="ECO:0000259" key="8">
    <source>
        <dbReference type="PROSITE" id="PS51465"/>
    </source>
</evidence>
<dbReference type="Ensembl" id="ENSCMIT00000012212.1">
    <property type="protein sequence ID" value="ENSCMIP00000011925.1"/>
    <property type="gene ID" value="ENSCMIG00000006151.1"/>
</dbReference>
<dbReference type="InterPro" id="IPR036179">
    <property type="entry name" value="Ig-like_dom_sf"/>
</dbReference>
<dbReference type="InterPro" id="IPR036058">
    <property type="entry name" value="Kazal_dom_sf"/>
</dbReference>
<evidence type="ECO:0000256" key="3">
    <source>
        <dbReference type="ARBA" id="ARBA00022729"/>
    </source>
</evidence>
<dbReference type="Gene3D" id="2.60.40.10">
    <property type="entry name" value="Immunoglobulins"/>
    <property type="match status" value="1"/>
</dbReference>
<dbReference type="FunCoup" id="A0A4W3H994">
    <property type="interactions" value="74"/>
</dbReference>
<dbReference type="Pfam" id="PF00219">
    <property type="entry name" value="IGFBP"/>
    <property type="match status" value="1"/>
</dbReference>
<dbReference type="InterPro" id="IPR013783">
    <property type="entry name" value="Ig-like_fold"/>
</dbReference>
<keyword evidence="10" id="KW-1185">Reference proteome</keyword>
<dbReference type="AlphaFoldDB" id="A0A4W3H994"/>
<dbReference type="PROSITE" id="PS50835">
    <property type="entry name" value="IG_LIKE"/>
    <property type="match status" value="1"/>
</dbReference>
<dbReference type="InterPro" id="IPR003598">
    <property type="entry name" value="Ig_sub2"/>
</dbReference>
<dbReference type="InterPro" id="IPR017891">
    <property type="entry name" value="Insulin_GF-bd_Cys-rich_CS"/>
</dbReference>
<evidence type="ECO:0000313" key="9">
    <source>
        <dbReference type="Ensembl" id="ENSCMIP00000011925.1"/>
    </source>
</evidence>
<reference evidence="10" key="2">
    <citation type="journal article" date="2007" name="PLoS Biol.">
        <title>Survey sequencing and comparative analysis of the elephant shark (Callorhinchus milii) genome.</title>
        <authorList>
            <person name="Venkatesh B."/>
            <person name="Kirkness E.F."/>
            <person name="Loh Y.H."/>
            <person name="Halpern A.L."/>
            <person name="Lee A.P."/>
            <person name="Johnson J."/>
            <person name="Dandona N."/>
            <person name="Viswanathan L.D."/>
            <person name="Tay A."/>
            <person name="Venter J.C."/>
            <person name="Strausberg R.L."/>
            <person name="Brenner S."/>
        </authorList>
    </citation>
    <scope>NUCLEOTIDE SEQUENCE [LARGE SCALE GENOMIC DNA]</scope>
</reference>
<reference evidence="9" key="5">
    <citation type="submission" date="2025-09" db="UniProtKB">
        <authorList>
            <consortium name="Ensembl"/>
        </authorList>
    </citation>
    <scope>IDENTIFICATION</scope>
</reference>
<dbReference type="PROSITE" id="PS00222">
    <property type="entry name" value="IGFBP_N_1"/>
    <property type="match status" value="1"/>
</dbReference>
<dbReference type="Pfam" id="PF07679">
    <property type="entry name" value="I-set"/>
    <property type="match status" value="1"/>
</dbReference>
<dbReference type="InParanoid" id="A0A4W3H994"/>
<organism evidence="9 10">
    <name type="scientific">Callorhinchus milii</name>
    <name type="common">Ghost shark</name>
    <dbReference type="NCBI Taxonomy" id="7868"/>
    <lineage>
        <taxon>Eukaryota</taxon>
        <taxon>Metazoa</taxon>
        <taxon>Chordata</taxon>
        <taxon>Craniata</taxon>
        <taxon>Vertebrata</taxon>
        <taxon>Chondrichthyes</taxon>
        <taxon>Holocephali</taxon>
        <taxon>Chimaeriformes</taxon>
        <taxon>Callorhinchidae</taxon>
        <taxon>Callorhinchus</taxon>
    </lineage>
</organism>
<dbReference type="SMART" id="SM00408">
    <property type="entry name" value="IGc2"/>
    <property type="match status" value="1"/>
</dbReference>
<dbReference type="PROSITE" id="PS51323">
    <property type="entry name" value="IGFBP_N_2"/>
    <property type="match status" value="1"/>
</dbReference>
<dbReference type="PIRSF" id="PIRSF018239">
    <property type="entry name" value="IGFBP_rP_mac25"/>
    <property type="match status" value="1"/>
</dbReference>
<name>A0A4W3H994_CALMI</name>
<feature type="domain" description="Ig-like" evidence="6">
    <location>
        <begin position="141"/>
        <end position="238"/>
    </location>
</feature>
<dbReference type="PANTHER" id="PTHR14186:SF26">
    <property type="entry name" value="KAZAL TYPE SERINE PEPTIDASE INHIBITOR DOMAIN 1"/>
    <property type="match status" value="1"/>
</dbReference>
<evidence type="ECO:0000259" key="6">
    <source>
        <dbReference type="PROSITE" id="PS50835"/>
    </source>
</evidence>
<dbReference type="InterPro" id="IPR007110">
    <property type="entry name" value="Ig-like_dom"/>
</dbReference>
<dbReference type="Proteomes" id="UP000314986">
    <property type="component" value="Unassembled WGS sequence"/>
</dbReference>
<dbReference type="Gene3D" id="4.10.40.20">
    <property type="match status" value="1"/>
</dbReference>
<evidence type="ECO:0000256" key="1">
    <source>
        <dbReference type="ARBA" id="ARBA00004613"/>
    </source>
</evidence>
<dbReference type="GO" id="GO:0005615">
    <property type="term" value="C:extracellular space"/>
    <property type="evidence" value="ECO:0007669"/>
    <property type="project" value="TreeGrafter"/>
</dbReference>
<feature type="domain" description="IGFBP N-terminal" evidence="7">
    <location>
        <begin position="19"/>
        <end position="98"/>
    </location>
</feature>
<dbReference type="GeneTree" id="ENSGT00530000063555"/>